<name>A0A2A2J995_9BILA</name>
<dbReference type="InterPro" id="IPR002048">
    <property type="entry name" value="EF_hand_dom"/>
</dbReference>
<evidence type="ECO:0000313" key="3">
    <source>
        <dbReference type="EMBL" id="PAV58326.1"/>
    </source>
</evidence>
<evidence type="ECO:0000313" key="4">
    <source>
        <dbReference type="Proteomes" id="UP000218231"/>
    </source>
</evidence>
<dbReference type="Pfam" id="PF13405">
    <property type="entry name" value="EF-hand_6"/>
    <property type="match status" value="1"/>
</dbReference>
<dbReference type="SUPFAM" id="SSF53335">
    <property type="entry name" value="S-adenosyl-L-methionine-dependent methyltransferases"/>
    <property type="match status" value="1"/>
</dbReference>
<dbReference type="EMBL" id="LIAE01010588">
    <property type="protein sequence ID" value="PAV58326.1"/>
    <property type="molecule type" value="Genomic_DNA"/>
</dbReference>
<evidence type="ECO:0000256" key="1">
    <source>
        <dbReference type="SAM" id="MobiDB-lite"/>
    </source>
</evidence>
<dbReference type="CDD" id="cd02440">
    <property type="entry name" value="AdoMet_MTases"/>
    <property type="match status" value="1"/>
</dbReference>
<dbReference type="InterPro" id="IPR008011">
    <property type="entry name" value="Complex1_LYR_dom"/>
</dbReference>
<dbReference type="InterPro" id="IPR045294">
    <property type="entry name" value="Complex1_LYR_LYRM1"/>
</dbReference>
<dbReference type="SUPFAM" id="SSF47473">
    <property type="entry name" value="EF-hand"/>
    <property type="match status" value="1"/>
</dbReference>
<feature type="domain" description="EF-hand" evidence="2">
    <location>
        <begin position="525"/>
        <end position="560"/>
    </location>
</feature>
<feature type="region of interest" description="Disordered" evidence="1">
    <location>
        <begin position="84"/>
        <end position="107"/>
    </location>
</feature>
<accession>A0A2A2J995</accession>
<gene>
    <name evidence="3" type="ORF">WR25_14717</name>
</gene>
<evidence type="ECO:0000259" key="2">
    <source>
        <dbReference type="PROSITE" id="PS50222"/>
    </source>
</evidence>
<sequence length="595" mass="67429">MSSSVAATRKRVLSLYRSIFRLARNWESKDPALTERERKDIITETRAKFRDNKTVTDPDEIEKLIQKAEARIVSANHYGIPYERPEYASTSQRRPSRSESERETDATGFELEGKSEIFCKFVRRFFASCKVDDILLDFLGDEDAQNTEEISRIVFDNPLFKRYPQKAAYAVNVIKRVIEIQEMNGFEVADQLYERISSLMATPLEFNHRLFLDSSGSCISTVIRESNQQLIYGTTGLSLWQAACELSHLLTFLSFDNKKVLELGAGCGLAGFALANDNPTSQVILSDFDRRVLEQLEENRKLNKKGASRVSIEFLDWTNFSMNDLPWIPDVVIASDVVYDRTLLPSLCDVISKCLNAKEGSYAIVASTLRDSDTLSAFKKAIEFAKLTIEEDFSYEHGRFSFLDGSNFPSETPFPHSSSINAPTIFYKIKTVKMSTSSNFDVGRQEVESVFAVMSSEDKPMVLKIVDLKLILRALGFDPRNSQVNEIQKKLKDAKKKSEEKDDGFMTVTDLLIALKGDSSEEADKVTGEMRSAFSLFDKEKKGYITLENLKQVAAELQLEISDDELTQMMEEAAGQTEKCTEADFFEIMKKTCLY</sequence>
<dbReference type="PROSITE" id="PS50222">
    <property type="entry name" value="EF_HAND_2"/>
    <property type="match status" value="1"/>
</dbReference>
<proteinExistence type="predicted"/>
<dbReference type="GO" id="GO:0032991">
    <property type="term" value="C:protein-containing complex"/>
    <property type="evidence" value="ECO:0007669"/>
    <property type="project" value="TreeGrafter"/>
</dbReference>
<comment type="caution">
    <text evidence="3">The sequence shown here is derived from an EMBL/GenBank/DDBJ whole genome shotgun (WGS) entry which is preliminary data.</text>
</comment>
<dbReference type="Gene3D" id="3.40.50.150">
    <property type="entry name" value="Vaccinia Virus protein VP39"/>
    <property type="match status" value="1"/>
</dbReference>
<dbReference type="Pfam" id="PF05347">
    <property type="entry name" value="Complex1_LYR"/>
    <property type="match status" value="1"/>
</dbReference>
<dbReference type="OrthoDB" id="275715at2759"/>
<dbReference type="CDD" id="cd00051">
    <property type="entry name" value="EFh"/>
    <property type="match status" value="1"/>
</dbReference>
<dbReference type="InterPro" id="IPR029063">
    <property type="entry name" value="SAM-dependent_MTases_sf"/>
</dbReference>
<dbReference type="PANTHER" id="PTHR14614">
    <property type="entry name" value="HEPATOCELLULAR CARCINOMA-ASSOCIATED ANTIGEN"/>
    <property type="match status" value="1"/>
</dbReference>
<dbReference type="CDD" id="cd20261">
    <property type="entry name" value="Complex1_LYR_LYRM1"/>
    <property type="match status" value="1"/>
</dbReference>
<dbReference type="Proteomes" id="UP000218231">
    <property type="component" value="Unassembled WGS sequence"/>
</dbReference>
<feature type="compositionally biased region" description="Basic and acidic residues" evidence="1">
    <location>
        <begin position="96"/>
        <end position="107"/>
    </location>
</feature>
<dbReference type="Gene3D" id="1.10.238.10">
    <property type="entry name" value="EF-hand"/>
    <property type="match status" value="1"/>
</dbReference>
<dbReference type="AlphaFoldDB" id="A0A2A2J995"/>
<dbReference type="GO" id="GO:0005509">
    <property type="term" value="F:calcium ion binding"/>
    <property type="evidence" value="ECO:0007669"/>
    <property type="project" value="InterPro"/>
</dbReference>
<dbReference type="Pfam" id="PF10294">
    <property type="entry name" value="Methyltransf_16"/>
    <property type="match status" value="1"/>
</dbReference>
<dbReference type="STRING" id="2018661.A0A2A2J995"/>
<dbReference type="PANTHER" id="PTHR14614:SF130">
    <property type="entry name" value="PROTEIN-LYSINE N-METHYLTRANSFERASE EEF2KMT"/>
    <property type="match status" value="1"/>
</dbReference>
<dbReference type="InterPro" id="IPR019410">
    <property type="entry name" value="Methyltransf_16"/>
</dbReference>
<dbReference type="InterPro" id="IPR011992">
    <property type="entry name" value="EF-hand-dom_pair"/>
</dbReference>
<protein>
    <recommendedName>
        <fullName evidence="2">EF-hand domain-containing protein</fullName>
    </recommendedName>
</protein>
<keyword evidence="4" id="KW-1185">Reference proteome</keyword>
<reference evidence="3 4" key="1">
    <citation type="journal article" date="2017" name="Curr. Biol.">
        <title>Genome architecture and evolution of a unichromosomal asexual nematode.</title>
        <authorList>
            <person name="Fradin H."/>
            <person name="Zegar C."/>
            <person name="Gutwein M."/>
            <person name="Lucas J."/>
            <person name="Kovtun M."/>
            <person name="Corcoran D."/>
            <person name="Baugh L.R."/>
            <person name="Kiontke K."/>
            <person name="Gunsalus K."/>
            <person name="Fitch D.H."/>
            <person name="Piano F."/>
        </authorList>
    </citation>
    <scope>NUCLEOTIDE SEQUENCE [LARGE SCALE GENOMIC DNA]</scope>
    <source>
        <strain evidence="3">PF1309</strain>
    </source>
</reference>
<organism evidence="3 4">
    <name type="scientific">Diploscapter pachys</name>
    <dbReference type="NCBI Taxonomy" id="2018661"/>
    <lineage>
        <taxon>Eukaryota</taxon>
        <taxon>Metazoa</taxon>
        <taxon>Ecdysozoa</taxon>
        <taxon>Nematoda</taxon>
        <taxon>Chromadorea</taxon>
        <taxon>Rhabditida</taxon>
        <taxon>Rhabditina</taxon>
        <taxon>Rhabditomorpha</taxon>
        <taxon>Rhabditoidea</taxon>
        <taxon>Rhabditidae</taxon>
        <taxon>Diploscapter</taxon>
    </lineage>
</organism>